<evidence type="ECO:0000313" key="3">
    <source>
        <dbReference type="Proteomes" id="UP000585721"/>
    </source>
</evidence>
<accession>A0A841GGQ6</accession>
<sequence length="417" mass="47391">MKNSLKKYVDYIVKNNNKVTMLGIGPMSPNLIQACFELGRDLDMPIMFIASRNQVDADEFGAGYVNGWDQYRFAADLKAIADKVSFGGDYFLCRDHGGPWQRDAERTNHLPEAEAMKLARKSYMEDMNAGFDLLHIDPTKDPYVMGKVIDINVVLERTVDLIEFCEEYRKENNLAEVFYEVGTEETNGGLTSLETYENFIKTLSQRLEDKGLPQPVFIVGQTGTLTRLTQNVGHFNEVQSHNLGEIAARYGVGLKEHNGDYLPDDILLKHPGLGITAMNVAPAYGTIETRAYLKLHEVEKDLAAKGLISNCSSFTTQLKKECVLSHKWKKWMTEEHKNITDEELLKNEELLQVVCELSGHYNYEKESVLREKEIMFKNLENFGITPNRYLINKIKDMIQNEAECFNMPGLTKAVSAM</sequence>
<evidence type="ECO:0000256" key="1">
    <source>
        <dbReference type="ARBA" id="ARBA00005191"/>
    </source>
</evidence>
<gene>
    <name evidence="2" type="ORF">HNR75_000306</name>
</gene>
<dbReference type="Gene3D" id="3.20.20.70">
    <property type="entry name" value="Aldolase class I"/>
    <property type="match status" value="1"/>
</dbReference>
<dbReference type="RefSeq" id="WP_188025251.1">
    <property type="nucleotide sequence ID" value="NZ_JACHGR010000001.1"/>
</dbReference>
<dbReference type="PANTHER" id="PTHR32502:SF2">
    <property type="entry name" value="D-TAGATOSE-1,6-BISPHOSPHATE ALDOLASE SUBUNIT KBAZ"/>
    <property type="match status" value="1"/>
</dbReference>
<keyword evidence="3" id="KW-1185">Reference proteome</keyword>
<dbReference type="EMBL" id="JACHGR010000001">
    <property type="protein sequence ID" value="MBB6054441.1"/>
    <property type="molecule type" value="Genomic_DNA"/>
</dbReference>
<comment type="pathway">
    <text evidence="1">Carbohydrate metabolism; D-tagatose 6-phosphate degradation; D-glyceraldehyde 3-phosphate and glycerone phosphate from D-tagatose 6-phosphate: step 2/2.</text>
</comment>
<dbReference type="GO" id="GO:2001059">
    <property type="term" value="P:D-tagatose 6-phosphate catabolic process"/>
    <property type="evidence" value="ECO:0007669"/>
    <property type="project" value="UniProtKB-UniPathway"/>
</dbReference>
<dbReference type="GO" id="GO:0009401">
    <property type="term" value="P:phosphoenolpyruvate-dependent sugar phosphotransferase system"/>
    <property type="evidence" value="ECO:0007669"/>
    <property type="project" value="TreeGrafter"/>
</dbReference>
<proteinExistence type="predicted"/>
<dbReference type="GO" id="GO:0005975">
    <property type="term" value="P:carbohydrate metabolic process"/>
    <property type="evidence" value="ECO:0007669"/>
    <property type="project" value="InterPro"/>
</dbReference>
<protein>
    <submittedName>
        <fullName evidence="2">Tagatose-1,6-bisphosphate aldolase non-catalytic subunit AgaZ/GatZ</fullName>
    </submittedName>
</protein>
<dbReference type="GO" id="GO:0005886">
    <property type="term" value="C:plasma membrane"/>
    <property type="evidence" value="ECO:0007669"/>
    <property type="project" value="TreeGrafter"/>
</dbReference>
<dbReference type="PANTHER" id="PTHR32502">
    <property type="entry name" value="N-ACETYLGALACTOSAMINE PERMEASE II COMPONENT-RELATED"/>
    <property type="match status" value="1"/>
</dbReference>
<dbReference type="InterPro" id="IPR013785">
    <property type="entry name" value="Aldolase_TIM"/>
</dbReference>
<dbReference type="InterPro" id="IPR012062">
    <property type="entry name" value="GatZ/KbaZ-like"/>
</dbReference>
<organism evidence="2 3">
    <name type="scientific">Tolumonas osonensis</name>
    <dbReference type="NCBI Taxonomy" id="675874"/>
    <lineage>
        <taxon>Bacteria</taxon>
        <taxon>Pseudomonadati</taxon>
        <taxon>Pseudomonadota</taxon>
        <taxon>Gammaproteobacteria</taxon>
        <taxon>Aeromonadales</taxon>
        <taxon>Aeromonadaceae</taxon>
        <taxon>Tolumonas</taxon>
    </lineage>
</organism>
<dbReference type="Proteomes" id="UP000585721">
    <property type="component" value="Unassembled WGS sequence"/>
</dbReference>
<dbReference type="PROSITE" id="PS51257">
    <property type="entry name" value="PROKAR_LIPOPROTEIN"/>
    <property type="match status" value="1"/>
</dbReference>
<evidence type="ECO:0000313" key="2">
    <source>
        <dbReference type="EMBL" id="MBB6054441.1"/>
    </source>
</evidence>
<dbReference type="UniPathway" id="UPA00704">
    <property type="reaction ID" value="UER00716"/>
</dbReference>
<comment type="caution">
    <text evidence="2">The sequence shown here is derived from an EMBL/GenBank/DDBJ whole genome shotgun (WGS) entry which is preliminary data.</text>
</comment>
<dbReference type="AlphaFoldDB" id="A0A841GGQ6"/>
<dbReference type="Pfam" id="PF08013">
    <property type="entry name" value="GatZ_KbaZ-like"/>
    <property type="match status" value="1"/>
</dbReference>
<reference evidence="2 3" key="1">
    <citation type="submission" date="2020-08" db="EMBL/GenBank/DDBJ databases">
        <title>Genomic Encyclopedia of Type Strains, Phase IV (KMG-IV): sequencing the most valuable type-strain genomes for metagenomic binning, comparative biology and taxonomic classification.</title>
        <authorList>
            <person name="Goeker M."/>
        </authorList>
    </citation>
    <scope>NUCLEOTIDE SEQUENCE [LARGE SCALE GENOMIC DNA]</scope>
    <source>
        <strain evidence="2 3">DSM 22975</strain>
    </source>
</reference>
<dbReference type="InterPro" id="IPR050303">
    <property type="entry name" value="GatZ_KbaZ_carbometab"/>
</dbReference>
<name>A0A841GGQ6_9GAMM</name>
<dbReference type="SUPFAM" id="SSF51569">
    <property type="entry name" value="Aldolase"/>
    <property type="match status" value="1"/>
</dbReference>